<dbReference type="PANTHER" id="PTHR23226:SF416">
    <property type="entry name" value="FI01424P"/>
    <property type="match status" value="1"/>
</dbReference>
<evidence type="ECO:0000313" key="11">
    <source>
        <dbReference type="Ensembl" id="ENSSCAP00000001745.1"/>
    </source>
</evidence>
<sequence length="175" mass="19670">FPSPNLRLMEEVAARKMRMTQDSQAGEEEVSAPFPLSPAPSPSPAWPPAAGQLRSQCCPAGDALGGSPSPSLWHRDKSHPLLVLPPPGKDCRSNLLTHQRIHTRERPYECPTCQKRFHSSSNLLLHERIHTDERPFRCLDCGKGFNENAHLITHRRIHTGGEALRVFPVWEELHL</sequence>
<evidence type="ECO:0000256" key="3">
    <source>
        <dbReference type="ARBA" id="ARBA00022723"/>
    </source>
</evidence>
<keyword evidence="4" id="KW-0677">Repeat</keyword>
<feature type="domain" description="C2H2-type" evidence="10">
    <location>
        <begin position="108"/>
        <end position="135"/>
    </location>
</feature>
<evidence type="ECO:0000256" key="8">
    <source>
        <dbReference type="PROSITE-ProRule" id="PRU00042"/>
    </source>
</evidence>
<dbReference type="GeneTree" id="ENSGT01150000286941"/>
<dbReference type="FunFam" id="3.30.160.60:FF:000135">
    <property type="entry name" value="Zinc finger protein 358"/>
    <property type="match status" value="1"/>
</dbReference>
<name>A0A8C9L3K1_SERCA</name>
<evidence type="ECO:0000256" key="1">
    <source>
        <dbReference type="ARBA" id="ARBA00004123"/>
    </source>
</evidence>
<evidence type="ECO:0000313" key="12">
    <source>
        <dbReference type="Proteomes" id="UP000694409"/>
    </source>
</evidence>
<dbReference type="Pfam" id="PF00096">
    <property type="entry name" value="zf-C2H2"/>
    <property type="match status" value="2"/>
</dbReference>
<dbReference type="SMART" id="SM00355">
    <property type="entry name" value="ZnF_C2H2"/>
    <property type="match status" value="2"/>
</dbReference>
<dbReference type="FunFam" id="3.30.160.60:FF:001270">
    <property type="entry name" value="zinc finger protein 583 isoform X1"/>
    <property type="match status" value="1"/>
</dbReference>
<keyword evidence="6" id="KW-0862">Zinc</keyword>
<reference evidence="11" key="2">
    <citation type="submission" date="2025-09" db="UniProtKB">
        <authorList>
            <consortium name="Ensembl"/>
        </authorList>
    </citation>
    <scope>IDENTIFICATION</scope>
</reference>
<evidence type="ECO:0000256" key="2">
    <source>
        <dbReference type="ARBA" id="ARBA00006991"/>
    </source>
</evidence>
<dbReference type="InterPro" id="IPR036236">
    <property type="entry name" value="Znf_C2H2_sf"/>
</dbReference>
<dbReference type="PROSITE" id="PS50157">
    <property type="entry name" value="ZINC_FINGER_C2H2_2"/>
    <property type="match status" value="2"/>
</dbReference>
<organism evidence="11 12">
    <name type="scientific">Serinus canaria</name>
    <name type="common">Island canary</name>
    <name type="synonym">Fringilla canaria</name>
    <dbReference type="NCBI Taxonomy" id="9135"/>
    <lineage>
        <taxon>Eukaryota</taxon>
        <taxon>Metazoa</taxon>
        <taxon>Chordata</taxon>
        <taxon>Craniata</taxon>
        <taxon>Vertebrata</taxon>
        <taxon>Euteleostomi</taxon>
        <taxon>Archelosauria</taxon>
        <taxon>Archosauria</taxon>
        <taxon>Dinosauria</taxon>
        <taxon>Saurischia</taxon>
        <taxon>Theropoda</taxon>
        <taxon>Coelurosauria</taxon>
        <taxon>Aves</taxon>
        <taxon>Neognathae</taxon>
        <taxon>Neoaves</taxon>
        <taxon>Telluraves</taxon>
        <taxon>Australaves</taxon>
        <taxon>Passeriformes</taxon>
        <taxon>Passeroidea</taxon>
        <taxon>Fringillidae</taxon>
        <taxon>Carduelinae</taxon>
        <taxon>Serinus</taxon>
    </lineage>
</organism>
<comment type="similarity">
    <text evidence="2">Belongs to the krueppel C2H2-type zinc-finger protein family.</text>
</comment>
<evidence type="ECO:0000256" key="5">
    <source>
        <dbReference type="ARBA" id="ARBA00022771"/>
    </source>
</evidence>
<dbReference type="PROSITE" id="PS00028">
    <property type="entry name" value="ZINC_FINGER_C2H2_1"/>
    <property type="match status" value="2"/>
</dbReference>
<dbReference type="GO" id="GO:0008270">
    <property type="term" value="F:zinc ion binding"/>
    <property type="evidence" value="ECO:0007669"/>
    <property type="project" value="UniProtKB-KW"/>
</dbReference>
<dbReference type="SUPFAM" id="SSF57667">
    <property type="entry name" value="beta-beta-alpha zinc fingers"/>
    <property type="match status" value="1"/>
</dbReference>
<comment type="subcellular location">
    <subcellularLocation>
        <location evidence="1">Nucleus</location>
    </subcellularLocation>
</comment>
<evidence type="ECO:0000256" key="6">
    <source>
        <dbReference type="ARBA" id="ARBA00022833"/>
    </source>
</evidence>
<evidence type="ECO:0000259" key="10">
    <source>
        <dbReference type="PROSITE" id="PS50157"/>
    </source>
</evidence>
<keyword evidence="7" id="KW-0539">Nucleus</keyword>
<proteinExistence type="inferred from homology"/>
<feature type="compositionally biased region" description="Pro residues" evidence="9">
    <location>
        <begin position="35"/>
        <end position="47"/>
    </location>
</feature>
<feature type="domain" description="C2H2-type" evidence="10">
    <location>
        <begin position="136"/>
        <end position="163"/>
    </location>
</feature>
<dbReference type="GO" id="GO:0000978">
    <property type="term" value="F:RNA polymerase II cis-regulatory region sequence-specific DNA binding"/>
    <property type="evidence" value="ECO:0007669"/>
    <property type="project" value="TreeGrafter"/>
</dbReference>
<dbReference type="Ensembl" id="ENSSCAT00000002007.1">
    <property type="protein sequence ID" value="ENSSCAP00000001745.1"/>
    <property type="gene ID" value="ENSSCAG00000001478.1"/>
</dbReference>
<dbReference type="GO" id="GO:0005634">
    <property type="term" value="C:nucleus"/>
    <property type="evidence" value="ECO:0007669"/>
    <property type="project" value="UniProtKB-SubCell"/>
</dbReference>
<keyword evidence="3" id="KW-0479">Metal-binding</keyword>
<evidence type="ECO:0000256" key="4">
    <source>
        <dbReference type="ARBA" id="ARBA00022737"/>
    </source>
</evidence>
<dbReference type="AlphaFoldDB" id="A0A8C9L3K1"/>
<keyword evidence="5 8" id="KW-0863">Zinc-finger</keyword>
<dbReference type="GO" id="GO:0000981">
    <property type="term" value="F:DNA-binding transcription factor activity, RNA polymerase II-specific"/>
    <property type="evidence" value="ECO:0007669"/>
    <property type="project" value="TreeGrafter"/>
</dbReference>
<dbReference type="PANTHER" id="PTHR23226">
    <property type="entry name" value="ZINC FINGER AND SCAN DOMAIN-CONTAINING"/>
    <property type="match status" value="1"/>
</dbReference>
<reference evidence="11" key="1">
    <citation type="submission" date="2025-08" db="UniProtKB">
        <authorList>
            <consortium name="Ensembl"/>
        </authorList>
    </citation>
    <scope>IDENTIFICATION</scope>
</reference>
<accession>A0A8C9L3K1</accession>
<dbReference type="Proteomes" id="UP000694409">
    <property type="component" value="Unassembled WGS sequence"/>
</dbReference>
<evidence type="ECO:0000256" key="7">
    <source>
        <dbReference type="ARBA" id="ARBA00023242"/>
    </source>
</evidence>
<protein>
    <recommendedName>
        <fullName evidence="10">C2H2-type domain-containing protein</fullName>
    </recommendedName>
</protein>
<keyword evidence="12" id="KW-1185">Reference proteome</keyword>
<dbReference type="InterPro" id="IPR013087">
    <property type="entry name" value="Znf_C2H2_type"/>
</dbReference>
<feature type="region of interest" description="Disordered" evidence="9">
    <location>
        <begin position="17"/>
        <end position="52"/>
    </location>
</feature>
<dbReference type="Gene3D" id="3.30.160.60">
    <property type="entry name" value="Classic Zinc Finger"/>
    <property type="match status" value="3"/>
</dbReference>
<evidence type="ECO:0000256" key="9">
    <source>
        <dbReference type="SAM" id="MobiDB-lite"/>
    </source>
</evidence>